<proteinExistence type="predicted"/>
<dbReference type="Pfam" id="PF05368">
    <property type="entry name" value="NmrA"/>
    <property type="match status" value="1"/>
</dbReference>
<dbReference type="PANTHER" id="PTHR47129:SF1">
    <property type="entry name" value="NMRA-LIKE DOMAIN-CONTAINING PROTEIN"/>
    <property type="match status" value="1"/>
</dbReference>
<dbReference type="Gene3D" id="3.90.25.10">
    <property type="entry name" value="UDP-galactose 4-epimerase, domain 1"/>
    <property type="match status" value="1"/>
</dbReference>
<dbReference type="STRING" id="1280837.A0A316V6L9"/>
<dbReference type="Gene3D" id="3.40.50.720">
    <property type="entry name" value="NAD(P)-binding Rossmann-like Domain"/>
    <property type="match status" value="1"/>
</dbReference>
<dbReference type="OrthoDB" id="419598at2759"/>
<sequence>MLALTATTGKIGGATLDAILRYELLDKKDFIVLTSSSDEHPRVKEMKERGISVKSDCNYGDTDSMANALKGCDSLFLVSTPEIQLDFNNAPNGKGRESRHYSAIDAAISAVVQHIYYTSLAFKDGSKAGVMRAHFRTEAYLKEKQRQNQLRSYTAIREGLYSESWPLYLGHYSLSGKETRKEIVVAGDGQISWTSISDLGLANAMIITSPNDARFNNSVIHLSNTATLTLKDLASKVDKTLSIRSESEYIEHYEKEHEMQAPFLEWWASTYPSVQEGHCDIQDPLLTELLAKHGRQPESFDSILNTMVQK</sequence>
<name>A0A316V6L9_9BASI</name>
<dbReference type="EMBL" id="KZ819605">
    <property type="protein sequence ID" value="PWN32678.1"/>
    <property type="molecule type" value="Genomic_DNA"/>
</dbReference>
<reference evidence="2 3" key="1">
    <citation type="journal article" date="2018" name="Mol. Biol. Evol.">
        <title>Broad Genomic Sampling Reveals a Smut Pathogenic Ancestry of the Fungal Clade Ustilaginomycotina.</title>
        <authorList>
            <person name="Kijpornyongpan T."/>
            <person name="Mondo S.J."/>
            <person name="Barry K."/>
            <person name="Sandor L."/>
            <person name="Lee J."/>
            <person name="Lipzen A."/>
            <person name="Pangilinan J."/>
            <person name="LaButti K."/>
            <person name="Hainaut M."/>
            <person name="Henrissat B."/>
            <person name="Grigoriev I.V."/>
            <person name="Spatafora J.W."/>
            <person name="Aime M.C."/>
        </authorList>
    </citation>
    <scope>NUCLEOTIDE SEQUENCE [LARGE SCALE GENOMIC DNA]</scope>
    <source>
        <strain evidence="2 3">MCA 3882</strain>
    </source>
</reference>
<gene>
    <name evidence="2" type="ORF">FA14DRAFT_76804</name>
</gene>
<evidence type="ECO:0000313" key="3">
    <source>
        <dbReference type="Proteomes" id="UP000245771"/>
    </source>
</evidence>
<accession>A0A316V6L9</accession>
<dbReference type="GeneID" id="37024632"/>
<dbReference type="SUPFAM" id="SSF51735">
    <property type="entry name" value="NAD(P)-binding Rossmann-fold domains"/>
    <property type="match status" value="1"/>
</dbReference>
<dbReference type="Proteomes" id="UP000245771">
    <property type="component" value="Unassembled WGS sequence"/>
</dbReference>
<feature type="domain" description="NmrA-like" evidence="1">
    <location>
        <begin position="4"/>
        <end position="251"/>
    </location>
</feature>
<protein>
    <submittedName>
        <fullName evidence="2">NAD(P)-binding protein</fullName>
    </submittedName>
</protein>
<keyword evidence="3" id="KW-1185">Reference proteome</keyword>
<dbReference type="AlphaFoldDB" id="A0A316V6L9"/>
<evidence type="ECO:0000313" key="2">
    <source>
        <dbReference type="EMBL" id="PWN32678.1"/>
    </source>
</evidence>
<dbReference type="RefSeq" id="XP_025352980.1">
    <property type="nucleotide sequence ID" value="XM_025502851.1"/>
</dbReference>
<dbReference type="InterPro" id="IPR052718">
    <property type="entry name" value="NmrA-type_oxidoreductase"/>
</dbReference>
<dbReference type="InParanoid" id="A0A316V6L9"/>
<evidence type="ECO:0000259" key="1">
    <source>
        <dbReference type="Pfam" id="PF05368"/>
    </source>
</evidence>
<organism evidence="2 3">
    <name type="scientific">Meira miltonrushii</name>
    <dbReference type="NCBI Taxonomy" id="1280837"/>
    <lineage>
        <taxon>Eukaryota</taxon>
        <taxon>Fungi</taxon>
        <taxon>Dikarya</taxon>
        <taxon>Basidiomycota</taxon>
        <taxon>Ustilaginomycotina</taxon>
        <taxon>Exobasidiomycetes</taxon>
        <taxon>Exobasidiales</taxon>
        <taxon>Brachybasidiaceae</taxon>
        <taxon>Meira</taxon>
    </lineage>
</organism>
<dbReference type="InterPro" id="IPR008030">
    <property type="entry name" value="NmrA-like"/>
</dbReference>
<dbReference type="PANTHER" id="PTHR47129">
    <property type="entry name" value="QUINONE OXIDOREDUCTASE 2"/>
    <property type="match status" value="1"/>
</dbReference>
<dbReference type="InterPro" id="IPR036291">
    <property type="entry name" value="NAD(P)-bd_dom_sf"/>
</dbReference>